<dbReference type="InterPro" id="IPR001460">
    <property type="entry name" value="PCN-bd_Tpept"/>
</dbReference>
<dbReference type="Pfam" id="PF21922">
    <property type="entry name" value="PBP_dimer_2"/>
    <property type="match status" value="1"/>
</dbReference>
<evidence type="ECO:0000313" key="3">
    <source>
        <dbReference type="EMBL" id="SDU78161.1"/>
    </source>
</evidence>
<dbReference type="Proteomes" id="UP000214355">
    <property type="component" value="Chromosome I"/>
</dbReference>
<feature type="domain" description="Penicillin-binding protein transpeptidase" evidence="1">
    <location>
        <begin position="156"/>
        <end position="475"/>
    </location>
</feature>
<evidence type="ECO:0000259" key="1">
    <source>
        <dbReference type="Pfam" id="PF00905"/>
    </source>
</evidence>
<dbReference type="RefSeq" id="WP_091279164.1">
    <property type="nucleotide sequence ID" value="NZ_LT629804.1"/>
</dbReference>
<evidence type="ECO:0000313" key="4">
    <source>
        <dbReference type="Proteomes" id="UP000214355"/>
    </source>
</evidence>
<keyword evidence="4" id="KW-1185">Reference proteome</keyword>
<dbReference type="InterPro" id="IPR054120">
    <property type="entry name" value="PBPA_dimer"/>
</dbReference>
<dbReference type="GO" id="GO:0071555">
    <property type="term" value="P:cell wall organization"/>
    <property type="evidence" value="ECO:0007669"/>
    <property type="project" value="TreeGrafter"/>
</dbReference>
<proteinExistence type="predicted"/>
<dbReference type="STRING" id="131112.SAMN04489737_0351"/>
<accession>A0A1H2LC64</accession>
<dbReference type="PANTHER" id="PTHR30627:SF24">
    <property type="entry name" value="PENICILLIN-BINDING PROTEIN 4B"/>
    <property type="match status" value="1"/>
</dbReference>
<reference evidence="4" key="1">
    <citation type="submission" date="2016-10" db="EMBL/GenBank/DDBJ databases">
        <authorList>
            <person name="Varghese N."/>
            <person name="Submissions S."/>
        </authorList>
    </citation>
    <scope>NUCLEOTIDE SEQUENCE [LARGE SCALE GENOMIC DNA]</scope>
    <source>
        <strain evidence="4">DSM 10002</strain>
    </source>
</reference>
<dbReference type="GO" id="GO:0005886">
    <property type="term" value="C:plasma membrane"/>
    <property type="evidence" value="ECO:0007669"/>
    <property type="project" value="TreeGrafter"/>
</dbReference>
<dbReference type="AlphaFoldDB" id="A0A1H2LC64"/>
<evidence type="ECO:0000259" key="2">
    <source>
        <dbReference type="Pfam" id="PF21922"/>
    </source>
</evidence>
<dbReference type="PANTHER" id="PTHR30627">
    <property type="entry name" value="PEPTIDOGLYCAN D,D-TRANSPEPTIDASE"/>
    <property type="match status" value="1"/>
</dbReference>
<dbReference type="GO" id="GO:0071972">
    <property type="term" value="F:peptidoglycan L,D-transpeptidase activity"/>
    <property type="evidence" value="ECO:0007669"/>
    <property type="project" value="TreeGrafter"/>
</dbReference>
<gene>
    <name evidence="3" type="ORF">SAMN04489737_0351</name>
</gene>
<dbReference type="GO" id="GO:0008658">
    <property type="term" value="F:penicillin binding"/>
    <property type="evidence" value="ECO:0007669"/>
    <property type="project" value="InterPro"/>
</dbReference>
<sequence length="481" mass="51085">MNLAIKKLTAIIIVMFLTLMAAVTYIQFFKAPELNADTRNVRTLWREYGTDRGPIIVAGEPIVTSEPYPDEYKFLRTYHQGELYAGITGYFSTTFNSMTGLERGENPVLGGSDSALFTQRIEQLITGRQPKGGAVELTIDPQAQQAAWDALGDRRGAVVAIEPATGKILALVSKPSYDPNALASRDAAAANDAWNSLNNDPSRPLINRALGGDLYPPGSVFKIVTAAAMIEHSDLKADSLIEAPLSFTPSATTHEIFNPYKQPCGDGSGQVPLAVALAQSCNTPFAIGGTKVGAEDMVSMATAFGFNQELSIPLPVTASKFPYPEDPAALAMDSFGQRDVNVSPLTMAMVASAVANRGTLMKPYLVDKTLTADLGVLSETKPTEFSTPIKEETADTLRAAMISVVNEGTGIHAALSNVQIAGKTGTAEIGSGDAAHAWFIGFDAVESPKVALAVLVEEGDSGWKVAAPIAKKVFEAIINRD</sequence>
<dbReference type="InterPro" id="IPR050515">
    <property type="entry name" value="Beta-lactam/transpept"/>
</dbReference>
<dbReference type="SUPFAM" id="SSF56601">
    <property type="entry name" value="beta-lactamase/transpeptidase-like"/>
    <property type="match status" value="1"/>
</dbReference>
<dbReference type="Gene3D" id="3.90.1310.10">
    <property type="entry name" value="Penicillin-binding protein 2a (Domain 2)"/>
    <property type="match status" value="1"/>
</dbReference>
<organism evidence="3 4">
    <name type="scientific">Arcanobacterium phocae</name>
    <dbReference type="NCBI Taxonomy" id="131112"/>
    <lineage>
        <taxon>Bacteria</taxon>
        <taxon>Bacillati</taxon>
        <taxon>Actinomycetota</taxon>
        <taxon>Actinomycetes</taxon>
        <taxon>Actinomycetales</taxon>
        <taxon>Actinomycetaceae</taxon>
        <taxon>Arcanobacterium</taxon>
    </lineage>
</organism>
<dbReference type="InterPro" id="IPR012338">
    <property type="entry name" value="Beta-lactam/transpept-like"/>
</dbReference>
<protein>
    <submittedName>
        <fullName evidence="3">Cell elongation-specific peptidoglycan D,D-transpeptidase</fullName>
    </submittedName>
</protein>
<dbReference type="OrthoDB" id="9766847at2"/>
<name>A0A1H2LC64_9ACTO</name>
<dbReference type="EMBL" id="LT629804">
    <property type="protein sequence ID" value="SDU78161.1"/>
    <property type="molecule type" value="Genomic_DNA"/>
</dbReference>
<dbReference type="Gene3D" id="3.40.710.10">
    <property type="entry name" value="DD-peptidase/beta-lactamase superfamily"/>
    <property type="match status" value="1"/>
</dbReference>
<feature type="domain" description="Penicillin binding protein A dimerisation" evidence="2">
    <location>
        <begin position="52"/>
        <end position="135"/>
    </location>
</feature>
<dbReference type="GeneID" id="65344107"/>
<dbReference type="Pfam" id="PF00905">
    <property type="entry name" value="Transpeptidase"/>
    <property type="match status" value="1"/>
</dbReference>